<dbReference type="Pfam" id="PF00117">
    <property type="entry name" value="GATase"/>
    <property type="match status" value="1"/>
</dbReference>
<dbReference type="PANTHER" id="PTHR11550">
    <property type="entry name" value="CTP SYNTHASE"/>
    <property type="match status" value="1"/>
</dbReference>
<feature type="binding site" evidence="12">
    <location>
        <position position="351"/>
    </location>
    <ligand>
        <name>L-glutamine</name>
        <dbReference type="ChEBI" id="CHEBI:58359"/>
    </ligand>
</feature>
<feature type="binding site" evidence="12">
    <location>
        <position position="222"/>
    </location>
    <ligand>
        <name>CTP</name>
        <dbReference type="ChEBI" id="CHEBI:37563"/>
        <note>allosteric inhibitor</note>
    </ligand>
</feature>
<dbReference type="SUPFAM" id="SSF52540">
    <property type="entry name" value="P-loop containing nucleoside triphosphate hydrolases"/>
    <property type="match status" value="1"/>
</dbReference>
<name>A0A378LQ34_9GAMM</name>
<dbReference type="GO" id="GO:0005524">
    <property type="term" value="F:ATP binding"/>
    <property type="evidence" value="ECO:0007669"/>
    <property type="project" value="UniProtKB-KW"/>
</dbReference>
<comment type="function">
    <text evidence="11 12">Catalyzes the ATP-dependent amination of UTP to CTP with either L-glutamine or ammonia as the source of nitrogen. Regulates intracellular CTP levels through interactions with the four ribonucleotide triphosphates.</text>
</comment>
<dbReference type="GO" id="GO:0005829">
    <property type="term" value="C:cytosol"/>
    <property type="evidence" value="ECO:0007669"/>
    <property type="project" value="TreeGrafter"/>
</dbReference>
<dbReference type="PANTHER" id="PTHR11550:SF0">
    <property type="entry name" value="CTP SYNTHASE-RELATED"/>
    <property type="match status" value="1"/>
</dbReference>
<feature type="binding site" evidence="12">
    <location>
        <begin position="146"/>
        <end position="148"/>
    </location>
    <ligand>
        <name>CTP</name>
        <dbReference type="ChEBI" id="CHEBI:37563"/>
        <note>allosteric inhibitor</note>
    </ligand>
</feature>
<keyword evidence="9 12" id="KW-0665">Pyrimidine biosynthesis</keyword>
<dbReference type="GO" id="GO:0003883">
    <property type="term" value="F:CTP synthase activity"/>
    <property type="evidence" value="ECO:0007669"/>
    <property type="project" value="UniProtKB-UniRule"/>
</dbReference>
<dbReference type="GO" id="GO:0044210">
    <property type="term" value="P:'de novo' CTP biosynthetic process"/>
    <property type="evidence" value="ECO:0007669"/>
    <property type="project" value="UniProtKB-UniRule"/>
</dbReference>
<evidence type="ECO:0000256" key="4">
    <source>
        <dbReference type="ARBA" id="ARBA00022723"/>
    </source>
</evidence>
<dbReference type="InterPro" id="IPR029062">
    <property type="entry name" value="Class_I_gatase-like"/>
</dbReference>
<feature type="binding site" evidence="12">
    <location>
        <position position="71"/>
    </location>
    <ligand>
        <name>ATP</name>
        <dbReference type="ChEBI" id="CHEBI:30616"/>
    </ligand>
</feature>
<feature type="active site" evidence="12">
    <location>
        <position position="516"/>
    </location>
</feature>
<comment type="activity regulation">
    <text evidence="12">Allosterically activated by GTP, when glutamine is the substrate; GTP has no effect on the reaction when ammonia is the substrate. The allosteric effector GTP functions by stabilizing the protein conformation that binds the tetrahedral intermediate(s) formed during glutamine hydrolysis. Inhibited by the product CTP, via allosteric rather than competitive inhibition.</text>
</comment>
<feature type="binding site" evidence="12">
    <location>
        <position position="240"/>
    </location>
    <ligand>
        <name>ATP</name>
        <dbReference type="ChEBI" id="CHEBI:30616"/>
    </ligand>
</feature>
<comment type="catalytic activity">
    <reaction evidence="12">
        <text>L-glutamine + H2O = L-glutamate + NH4(+)</text>
        <dbReference type="Rhea" id="RHEA:15889"/>
        <dbReference type="ChEBI" id="CHEBI:15377"/>
        <dbReference type="ChEBI" id="CHEBI:28938"/>
        <dbReference type="ChEBI" id="CHEBI:29985"/>
        <dbReference type="ChEBI" id="CHEBI:58359"/>
    </reaction>
</comment>
<evidence type="ECO:0000256" key="5">
    <source>
        <dbReference type="ARBA" id="ARBA00022741"/>
    </source>
</evidence>
<feature type="binding site" evidence="12">
    <location>
        <position position="71"/>
    </location>
    <ligand>
        <name>Mg(2+)</name>
        <dbReference type="ChEBI" id="CHEBI:18420"/>
    </ligand>
</feature>
<dbReference type="FunFam" id="3.40.50.880:FF:000002">
    <property type="entry name" value="CTP synthase"/>
    <property type="match status" value="1"/>
</dbReference>
<keyword evidence="4 12" id="KW-0479">Metal-binding</keyword>
<dbReference type="HAMAP" id="MF_01227">
    <property type="entry name" value="PyrG"/>
    <property type="match status" value="1"/>
</dbReference>
<evidence type="ECO:0000313" key="15">
    <source>
        <dbReference type="EMBL" id="STY28893.1"/>
    </source>
</evidence>
<keyword evidence="6 12" id="KW-0067">ATP-binding</keyword>
<dbReference type="FunFam" id="3.40.50.300:FF:000009">
    <property type="entry name" value="CTP synthase"/>
    <property type="match status" value="1"/>
</dbReference>
<feature type="region of interest" description="Amidoligase domain" evidence="12">
    <location>
        <begin position="1"/>
        <end position="265"/>
    </location>
</feature>
<feature type="binding site" evidence="12">
    <location>
        <begin position="186"/>
        <end position="191"/>
    </location>
    <ligand>
        <name>CTP</name>
        <dbReference type="ChEBI" id="CHEBI:37563"/>
        <note>allosteric inhibitor</note>
    </ligand>
</feature>
<feature type="active site" description="Nucleophile; for glutamine hydrolysis" evidence="12">
    <location>
        <position position="378"/>
    </location>
</feature>
<comment type="subunit">
    <text evidence="12">Homotetramer.</text>
</comment>
<dbReference type="NCBIfam" id="TIGR00337">
    <property type="entry name" value="PyrG"/>
    <property type="match status" value="1"/>
</dbReference>
<feature type="binding site" evidence="12">
    <location>
        <begin position="379"/>
        <end position="382"/>
    </location>
    <ligand>
        <name>L-glutamine</name>
        <dbReference type="ChEBI" id="CHEBI:58359"/>
    </ligand>
</feature>
<dbReference type="SUPFAM" id="SSF52317">
    <property type="entry name" value="Class I glutamine amidotransferase-like"/>
    <property type="match status" value="1"/>
</dbReference>
<evidence type="ECO:0000256" key="10">
    <source>
        <dbReference type="ARBA" id="ARBA00047781"/>
    </source>
</evidence>
<feature type="binding site" evidence="12">
    <location>
        <begin position="186"/>
        <end position="191"/>
    </location>
    <ligand>
        <name>UTP</name>
        <dbReference type="ChEBI" id="CHEBI:46398"/>
    </ligand>
</feature>
<evidence type="ECO:0000256" key="6">
    <source>
        <dbReference type="ARBA" id="ARBA00022840"/>
    </source>
</evidence>
<dbReference type="CDD" id="cd03113">
    <property type="entry name" value="CTPS_N"/>
    <property type="match status" value="1"/>
</dbReference>
<feature type="binding site" evidence="12">
    <location>
        <position position="402"/>
    </location>
    <ligand>
        <name>L-glutamine</name>
        <dbReference type="ChEBI" id="CHEBI:58359"/>
    </ligand>
</feature>
<dbReference type="PROSITE" id="PS51273">
    <property type="entry name" value="GATASE_TYPE_1"/>
    <property type="match status" value="1"/>
</dbReference>
<sequence length="545" mass="60438">MTNFIFITGGVVSSLGKGIAAASLAAVLEARGLKVTLIKLDPYINVDPGTMSPFQHGEVFVTHDGAETDLDLGHYERFVNSTMTKRNNFTSGKIYENVIKKERKGDYLGGTVQVIPHITNEIKRCIKLGADGYDVAMVEIGGTVGDIESLPFLEAIRQMRIELGSQRTLFIHLTLVPYIATSGETKTKPTQHSVKELRSIGIQPDILICRSEKALPMSDRAKIALFTNVEKEGVIPLEDAPSIYQIPRILHEHGLDDIVVKKLGLDVKPADLSEWDRVVSMQSTQTMTVKIAMVGKYIELNDAYKSINEALLHAGIHTQTKVEIIYLDAELIEKHGAELLEGIDAILVPGGFGERGVEGKITAIQYAREHKVPFLGICLGMQTAVIEFARNVVGLKEANSTEFNKNTPYPVLGLISEWMDADGSKQLRNEHGDLGGTMRLGAQLCQLEEGTLAREVYGKPQIIERHRHRYEVNNKYVESLVDHGLIISGRSADNSLVEMVELSDHPWFLACQFHPEFTSTPRASHPLFKQFVLAARKKHQGKKEQ</sequence>
<feature type="binding site" evidence="12">
    <location>
        <begin position="14"/>
        <end position="19"/>
    </location>
    <ligand>
        <name>ATP</name>
        <dbReference type="ChEBI" id="CHEBI:30616"/>
    </ligand>
</feature>
<feature type="active site" evidence="12">
    <location>
        <position position="514"/>
    </location>
</feature>
<evidence type="ECO:0000256" key="1">
    <source>
        <dbReference type="ARBA" id="ARBA00005171"/>
    </source>
</evidence>
<dbReference type="GO" id="GO:0046872">
    <property type="term" value="F:metal ion binding"/>
    <property type="evidence" value="ECO:0007669"/>
    <property type="project" value="UniProtKB-KW"/>
</dbReference>
<gene>
    <name evidence="12 15" type="primary">pyrG</name>
    <name evidence="15" type="ORF">NCTC11532_01070</name>
</gene>
<dbReference type="InterPro" id="IPR027417">
    <property type="entry name" value="P-loop_NTPase"/>
</dbReference>
<dbReference type="Proteomes" id="UP000255297">
    <property type="component" value="Unassembled WGS sequence"/>
</dbReference>
<keyword evidence="8 12" id="KW-0315">Glutamine amidotransferase</keyword>
<dbReference type="GO" id="GO:0097268">
    <property type="term" value="C:cytoophidium"/>
    <property type="evidence" value="ECO:0007669"/>
    <property type="project" value="UniProtKB-ARBA"/>
</dbReference>
<feature type="domain" description="CTP synthase N-terminal" evidence="14">
    <location>
        <begin position="4"/>
        <end position="265"/>
    </location>
</feature>
<dbReference type="Gene3D" id="3.40.50.300">
    <property type="entry name" value="P-loop containing nucleotide triphosphate hydrolases"/>
    <property type="match status" value="1"/>
</dbReference>
<feature type="binding site" evidence="12">
    <location>
        <position position="13"/>
    </location>
    <ligand>
        <name>CTP</name>
        <dbReference type="ChEBI" id="CHEBI:37563"/>
        <note>allosteric inhibitor</note>
    </ligand>
</feature>
<dbReference type="STRING" id="1122170.GCA_000701265_01948"/>
<evidence type="ECO:0000313" key="16">
    <source>
        <dbReference type="Proteomes" id="UP000255297"/>
    </source>
</evidence>
<evidence type="ECO:0000256" key="8">
    <source>
        <dbReference type="ARBA" id="ARBA00022962"/>
    </source>
</evidence>
<keyword evidence="7 12" id="KW-0460">Magnesium</keyword>
<protein>
    <recommendedName>
        <fullName evidence="12">CTP synthase</fullName>
        <ecNumber evidence="12">6.3.4.2</ecNumber>
    </recommendedName>
    <alternativeName>
        <fullName evidence="12">Cytidine 5'-triphosphate synthase</fullName>
    </alternativeName>
    <alternativeName>
        <fullName evidence="12">Cytidine triphosphate synthetase</fullName>
        <shortName evidence="12">CTP synthetase</shortName>
        <shortName evidence="12">CTPS</shortName>
    </alternativeName>
    <alternativeName>
        <fullName evidence="12">UTP--ammonia ligase</fullName>
    </alternativeName>
</protein>
<evidence type="ECO:0000256" key="9">
    <source>
        <dbReference type="ARBA" id="ARBA00022975"/>
    </source>
</evidence>
<dbReference type="RefSeq" id="WP_031567537.1">
    <property type="nucleotide sequence ID" value="NZ_CAAAIS010000008.1"/>
</dbReference>
<dbReference type="Pfam" id="PF06418">
    <property type="entry name" value="CTP_synth_N"/>
    <property type="match status" value="1"/>
</dbReference>
<dbReference type="NCBIfam" id="NF003792">
    <property type="entry name" value="PRK05380.1"/>
    <property type="match status" value="1"/>
</dbReference>
<evidence type="ECO:0000259" key="13">
    <source>
        <dbReference type="Pfam" id="PF00117"/>
    </source>
</evidence>
<dbReference type="InterPro" id="IPR033828">
    <property type="entry name" value="GATase1_CTP_Synthase"/>
</dbReference>
<reference evidence="15 16" key="1">
    <citation type="submission" date="2018-06" db="EMBL/GenBank/DDBJ databases">
        <authorList>
            <consortium name="Pathogen Informatics"/>
            <person name="Doyle S."/>
        </authorList>
    </citation>
    <scope>NUCLEOTIDE SEQUENCE [LARGE SCALE GENOMIC DNA]</scope>
    <source>
        <strain evidence="15 16">NCTC11532</strain>
    </source>
</reference>
<keyword evidence="16" id="KW-1185">Reference proteome</keyword>
<evidence type="ECO:0000256" key="11">
    <source>
        <dbReference type="ARBA" id="ARBA00059148"/>
    </source>
</evidence>
<evidence type="ECO:0000256" key="3">
    <source>
        <dbReference type="ARBA" id="ARBA00022598"/>
    </source>
</evidence>
<dbReference type="Gene3D" id="3.40.50.880">
    <property type="match status" value="1"/>
</dbReference>
<comment type="similarity">
    <text evidence="2 12">Belongs to the CTP synthase family.</text>
</comment>
<dbReference type="InterPro" id="IPR017456">
    <property type="entry name" value="CTP_synthase_N"/>
</dbReference>
<comment type="miscellaneous">
    <text evidence="12">CTPSs have evolved a hybrid strategy for distinguishing between UTP and CTP. The overlapping regions of the product feedback inhibitory and substrate sites recognize a common feature in both compounds, the triphosphate moiety. To differentiate isosteric substrate and product pyrimidine rings, an additional pocket far from the expected kinase/ligase catalytic site, specifically recognizes the cytosine and ribose portions of the product inhibitor.</text>
</comment>
<evidence type="ECO:0000259" key="14">
    <source>
        <dbReference type="Pfam" id="PF06418"/>
    </source>
</evidence>
<comment type="catalytic activity">
    <reaction evidence="10 12">
        <text>UTP + L-glutamine + ATP + H2O = CTP + L-glutamate + ADP + phosphate + 2 H(+)</text>
        <dbReference type="Rhea" id="RHEA:26426"/>
        <dbReference type="ChEBI" id="CHEBI:15377"/>
        <dbReference type="ChEBI" id="CHEBI:15378"/>
        <dbReference type="ChEBI" id="CHEBI:29985"/>
        <dbReference type="ChEBI" id="CHEBI:30616"/>
        <dbReference type="ChEBI" id="CHEBI:37563"/>
        <dbReference type="ChEBI" id="CHEBI:43474"/>
        <dbReference type="ChEBI" id="CHEBI:46398"/>
        <dbReference type="ChEBI" id="CHEBI:58359"/>
        <dbReference type="ChEBI" id="CHEBI:456216"/>
        <dbReference type="EC" id="6.3.4.2"/>
    </reaction>
</comment>
<dbReference type="UniPathway" id="UPA00159">
    <property type="reaction ID" value="UER00277"/>
</dbReference>
<feature type="domain" description="Glutamine amidotransferase" evidence="13">
    <location>
        <begin position="300"/>
        <end position="532"/>
    </location>
</feature>
<dbReference type="AlphaFoldDB" id="A0A378LQ34"/>
<comment type="caution">
    <text evidence="12">Lacks conserved residue(s) required for the propagation of feature annotation.</text>
</comment>
<feature type="binding site" evidence="12">
    <location>
        <position position="139"/>
    </location>
    <ligand>
        <name>Mg(2+)</name>
        <dbReference type="ChEBI" id="CHEBI:18420"/>
    </ligand>
</feature>
<feature type="binding site" evidence="12">
    <location>
        <position position="13"/>
    </location>
    <ligand>
        <name>UTP</name>
        <dbReference type="ChEBI" id="CHEBI:46398"/>
    </ligand>
</feature>
<dbReference type="InterPro" id="IPR004468">
    <property type="entry name" value="CTP_synthase"/>
</dbReference>
<proteinExistence type="inferred from homology"/>
<evidence type="ECO:0000256" key="2">
    <source>
        <dbReference type="ARBA" id="ARBA00007533"/>
    </source>
</evidence>
<accession>A0A378LQ34</accession>
<dbReference type="GO" id="GO:0042802">
    <property type="term" value="F:identical protein binding"/>
    <property type="evidence" value="ECO:0007669"/>
    <property type="project" value="TreeGrafter"/>
</dbReference>
<comment type="catalytic activity">
    <reaction evidence="12">
        <text>UTP + NH4(+) + ATP = CTP + ADP + phosphate + 2 H(+)</text>
        <dbReference type="Rhea" id="RHEA:16597"/>
        <dbReference type="ChEBI" id="CHEBI:15378"/>
        <dbReference type="ChEBI" id="CHEBI:28938"/>
        <dbReference type="ChEBI" id="CHEBI:30616"/>
        <dbReference type="ChEBI" id="CHEBI:37563"/>
        <dbReference type="ChEBI" id="CHEBI:43474"/>
        <dbReference type="ChEBI" id="CHEBI:46398"/>
        <dbReference type="ChEBI" id="CHEBI:456216"/>
    </reaction>
</comment>
<evidence type="ECO:0000256" key="7">
    <source>
        <dbReference type="ARBA" id="ARBA00022842"/>
    </source>
</evidence>
<dbReference type="EMBL" id="UGPB01000001">
    <property type="protein sequence ID" value="STY28893.1"/>
    <property type="molecule type" value="Genomic_DNA"/>
</dbReference>
<evidence type="ECO:0000256" key="12">
    <source>
        <dbReference type="HAMAP-Rule" id="MF_01227"/>
    </source>
</evidence>
<keyword evidence="3 12" id="KW-0436">Ligase</keyword>
<keyword evidence="5 12" id="KW-0547">Nucleotide-binding</keyword>
<dbReference type="GO" id="GO:0019856">
    <property type="term" value="P:pyrimidine nucleobase biosynthetic process"/>
    <property type="evidence" value="ECO:0007669"/>
    <property type="project" value="TreeGrafter"/>
</dbReference>
<feature type="binding site" evidence="12">
    <location>
        <position position="222"/>
    </location>
    <ligand>
        <name>UTP</name>
        <dbReference type="ChEBI" id="CHEBI:46398"/>
    </ligand>
</feature>
<comment type="pathway">
    <text evidence="1 12">Pyrimidine metabolism; CTP biosynthesis via de novo pathway; CTP from UDP: step 2/2.</text>
</comment>
<dbReference type="OrthoDB" id="9801107at2"/>
<dbReference type="CDD" id="cd01746">
    <property type="entry name" value="GATase1_CTP_Synthase"/>
    <property type="match status" value="1"/>
</dbReference>
<organism evidence="15 16">
    <name type="scientific">Legionella wadsworthii</name>
    <dbReference type="NCBI Taxonomy" id="28088"/>
    <lineage>
        <taxon>Bacteria</taxon>
        <taxon>Pseudomonadati</taxon>
        <taxon>Pseudomonadota</taxon>
        <taxon>Gammaproteobacteria</taxon>
        <taxon>Legionellales</taxon>
        <taxon>Legionellaceae</taxon>
        <taxon>Legionella</taxon>
    </lineage>
</organism>
<feature type="binding site" evidence="12">
    <location>
        <position position="469"/>
    </location>
    <ligand>
        <name>L-glutamine</name>
        <dbReference type="ChEBI" id="CHEBI:58359"/>
    </ligand>
</feature>
<dbReference type="GO" id="GO:0004359">
    <property type="term" value="F:glutaminase activity"/>
    <property type="evidence" value="ECO:0007669"/>
    <property type="project" value="RHEA"/>
</dbReference>
<dbReference type="EC" id="6.3.4.2" evidence="12"/>
<dbReference type="InterPro" id="IPR017926">
    <property type="entry name" value="GATASE"/>
</dbReference>